<gene>
    <name evidence="2" type="ORF">SAMN06265373_106258</name>
</gene>
<proteinExistence type="predicted"/>
<dbReference type="EMBL" id="FXTY01000006">
    <property type="protein sequence ID" value="SMP29614.1"/>
    <property type="molecule type" value="Genomic_DNA"/>
</dbReference>
<dbReference type="SUPFAM" id="SSF56300">
    <property type="entry name" value="Metallo-dependent phosphatases"/>
    <property type="match status" value="1"/>
</dbReference>
<evidence type="ECO:0000259" key="1">
    <source>
        <dbReference type="Pfam" id="PF00149"/>
    </source>
</evidence>
<organism evidence="2 3">
    <name type="scientific">Shimia sagamensis</name>
    <dbReference type="NCBI Taxonomy" id="1566352"/>
    <lineage>
        <taxon>Bacteria</taxon>
        <taxon>Pseudomonadati</taxon>
        <taxon>Pseudomonadota</taxon>
        <taxon>Alphaproteobacteria</taxon>
        <taxon>Rhodobacterales</taxon>
        <taxon>Roseobacteraceae</taxon>
    </lineage>
</organism>
<dbReference type="Proteomes" id="UP001157961">
    <property type="component" value="Unassembled WGS sequence"/>
</dbReference>
<comment type="caution">
    <text evidence="2">The sequence shown here is derived from an EMBL/GenBank/DDBJ whole genome shotgun (WGS) entry which is preliminary data.</text>
</comment>
<dbReference type="PANTHER" id="PTHR12905:SF0">
    <property type="entry name" value="CALCINEURIN-LIKE PHOSPHOESTERASE DOMAIN-CONTAINING PROTEIN"/>
    <property type="match status" value="1"/>
</dbReference>
<dbReference type="Pfam" id="PF00149">
    <property type="entry name" value="Metallophos"/>
    <property type="match status" value="1"/>
</dbReference>
<dbReference type="InterPro" id="IPR004843">
    <property type="entry name" value="Calcineurin-like_PHP"/>
</dbReference>
<reference evidence="2 3" key="1">
    <citation type="submission" date="2017-05" db="EMBL/GenBank/DDBJ databases">
        <authorList>
            <person name="Varghese N."/>
            <person name="Submissions S."/>
        </authorList>
    </citation>
    <scope>NUCLEOTIDE SEQUENCE [LARGE SCALE GENOMIC DNA]</scope>
    <source>
        <strain evidence="2 3">DSM 29734</strain>
    </source>
</reference>
<dbReference type="PANTHER" id="PTHR12905">
    <property type="entry name" value="METALLOPHOSPHOESTERASE"/>
    <property type="match status" value="1"/>
</dbReference>
<dbReference type="RefSeq" id="WP_283427097.1">
    <property type="nucleotide sequence ID" value="NZ_FXTY01000006.1"/>
</dbReference>
<sequence>MRILAFSDLHRAAPAARRLVEMSQDADLVIAAGDFTNHRKDLTGALDLIAGITTPIIMVPGNNESEDELRAAAPSNATVLHGGATIFEGLNIFGLGYAVPVTPFKDWSCDLDEPTAAKMLAACKNADILISHSPPKGHVDVTSTGLSLGSTAVLEAIERIAPPLVLCGHIHDCWGQSSQVGPSKVVNLGPTGTWFDIAPSA</sequence>
<accession>A0ABY1P9K2</accession>
<evidence type="ECO:0000313" key="3">
    <source>
        <dbReference type="Proteomes" id="UP001157961"/>
    </source>
</evidence>
<name>A0ABY1P9K2_9RHOB</name>
<feature type="domain" description="Calcineurin-like phosphoesterase" evidence="1">
    <location>
        <begin position="1"/>
        <end position="172"/>
    </location>
</feature>
<dbReference type="InterPro" id="IPR051693">
    <property type="entry name" value="UPF0046_metallophosphoest"/>
</dbReference>
<dbReference type="Gene3D" id="3.60.21.10">
    <property type="match status" value="1"/>
</dbReference>
<keyword evidence="3" id="KW-1185">Reference proteome</keyword>
<evidence type="ECO:0000313" key="2">
    <source>
        <dbReference type="EMBL" id="SMP29614.1"/>
    </source>
</evidence>
<dbReference type="InterPro" id="IPR029052">
    <property type="entry name" value="Metallo-depent_PP-like"/>
</dbReference>
<protein>
    <submittedName>
        <fullName evidence="2">Predicted phosphoesterase</fullName>
    </submittedName>
</protein>